<sequence length="281" mass="29994">MTSDLLRRVAPGHADSDLMRYLGITVEKLDINGAVVRIPATIASLAEDNAGHIDERAIVAIADHCAGLTIQAALEKHSPLATVSLTYDKLRPTMAGEVFLRVGRAEITSRLAFVTALLDQGDASCPIGHISTRFMVGAWPGGGAMDLPRPLENPVDLRGIESFASFAGLPPRRHLSRPFSISPLERTIGARAVPAYHGGIVAAGLTTAALTLAEDHRSPLVKMASSSIDYLRVALATKPLKFEAEVISDGRSTIRIRATARQDGQIKPISQATVLFHVAQD</sequence>
<dbReference type="RefSeq" id="WP_119379823.1">
    <property type="nucleotide sequence ID" value="NZ_QWGB01000005.1"/>
</dbReference>
<dbReference type="EMBL" id="QWGB01000005">
    <property type="protein sequence ID" value="RIJ24634.1"/>
    <property type="molecule type" value="Genomic_DNA"/>
</dbReference>
<dbReference type="AlphaFoldDB" id="A0A399R285"/>
<organism evidence="2 3">
    <name type="scientific">Henriciella barbarensis</name>
    <dbReference type="NCBI Taxonomy" id="86342"/>
    <lineage>
        <taxon>Bacteria</taxon>
        <taxon>Pseudomonadati</taxon>
        <taxon>Pseudomonadota</taxon>
        <taxon>Alphaproteobacteria</taxon>
        <taxon>Hyphomonadales</taxon>
        <taxon>Hyphomonadaceae</taxon>
        <taxon>Henriciella</taxon>
    </lineage>
</organism>
<dbReference type="Pfam" id="PF13622">
    <property type="entry name" value="4HBT_3"/>
    <property type="match status" value="1"/>
</dbReference>
<dbReference type="InterPro" id="IPR049449">
    <property type="entry name" value="TesB_ACOT8-like_N"/>
</dbReference>
<gene>
    <name evidence="2" type="ORF">D1224_10535</name>
</gene>
<proteinExistence type="predicted"/>
<dbReference type="Proteomes" id="UP000265431">
    <property type="component" value="Unassembled WGS sequence"/>
</dbReference>
<name>A0A399R285_9PROT</name>
<dbReference type="OrthoDB" id="9813158at2"/>
<evidence type="ECO:0000259" key="1">
    <source>
        <dbReference type="Pfam" id="PF13622"/>
    </source>
</evidence>
<protein>
    <recommendedName>
        <fullName evidence="1">Acyl-CoA thioesterase-like N-terminal HotDog domain-containing protein</fullName>
    </recommendedName>
</protein>
<reference evidence="2 3" key="1">
    <citation type="submission" date="2018-08" db="EMBL/GenBank/DDBJ databases">
        <title>Henriciella mobilis sp. nov., isolated from seawater.</title>
        <authorList>
            <person name="Cheng H."/>
            <person name="Wu Y.-H."/>
            <person name="Xu X.-W."/>
            <person name="Guo L.-L."/>
        </authorList>
    </citation>
    <scope>NUCLEOTIDE SEQUENCE [LARGE SCALE GENOMIC DNA]</scope>
    <source>
        <strain evidence="2 3">CCUG66934</strain>
    </source>
</reference>
<feature type="domain" description="Acyl-CoA thioesterase-like N-terminal HotDog" evidence="1">
    <location>
        <begin position="196"/>
        <end position="277"/>
    </location>
</feature>
<keyword evidence="3" id="KW-1185">Reference proteome</keyword>
<comment type="caution">
    <text evidence="2">The sequence shown here is derived from an EMBL/GenBank/DDBJ whole genome shotgun (WGS) entry which is preliminary data.</text>
</comment>
<evidence type="ECO:0000313" key="3">
    <source>
        <dbReference type="Proteomes" id="UP000265431"/>
    </source>
</evidence>
<dbReference type="InterPro" id="IPR029069">
    <property type="entry name" value="HotDog_dom_sf"/>
</dbReference>
<evidence type="ECO:0000313" key="2">
    <source>
        <dbReference type="EMBL" id="RIJ24634.1"/>
    </source>
</evidence>
<dbReference type="SUPFAM" id="SSF54637">
    <property type="entry name" value="Thioesterase/thiol ester dehydrase-isomerase"/>
    <property type="match status" value="2"/>
</dbReference>
<accession>A0A399R285</accession>
<dbReference type="Gene3D" id="3.10.129.10">
    <property type="entry name" value="Hotdog Thioesterase"/>
    <property type="match status" value="2"/>
</dbReference>